<name>A0A430QLK9_SCHBO</name>
<reference evidence="1 2" key="1">
    <citation type="journal article" date="2019" name="PLoS Pathog.">
        <title>Genome sequence of the bovine parasite Schistosoma bovis Tanzania.</title>
        <authorList>
            <person name="Oey H."/>
            <person name="Zakrzewski M."/>
            <person name="Gobert G."/>
            <person name="Gravermann K."/>
            <person name="Stoye J."/>
            <person name="Jones M."/>
            <person name="Mcmanus D."/>
            <person name="Krause L."/>
        </authorList>
    </citation>
    <scope>NUCLEOTIDE SEQUENCE [LARGE SCALE GENOMIC DNA]</scope>
    <source>
        <strain evidence="1 2">TAN1997</strain>
    </source>
</reference>
<protein>
    <submittedName>
        <fullName evidence="1">Uncharacterized protein</fullName>
    </submittedName>
</protein>
<accession>A0A430QLK9</accession>
<gene>
    <name evidence="1" type="ORF">DC041_0006387</name>
</gene>
<organism evidence="1 2">
    <name type="scientific">Schistosoma bovis</name>
    <name type="common">Blood fluke</name>
    <dbReference type="NCBI Taxonomy" id="6184"/>
    <lineage>
        <taxon>Eukaryota</taxon>
        <taxon>Metazoa</taxon>
        <taxon>Spiralia</taxon>
        <taxon>Lophotrochozoa</taxon>
        <taxon>Platyhelminthes</taxon>
        <taxon>Trematoda</taxon>
        <taxon>Digenea</taxon>
        <taxon>Strigeidida</taxon>
        <taxon>Schistosomatoidea</taxon>
        <taxon>Schistosomatidae</taxon>
        <taxon>Schistosoma</taxon>
    </lineage>
</organism>
<evidence type="ECO:0000313" key="2">
    <source>
        <dbReference type="Proteomes" id="UP000290809"/>
    </source>
</evidence>
<dbReference type="EMBL" id="QMKO01001567">
    <property type="protein sequence ID" value="RTG88579.1"/>
    <property type="molecule type" value="Genomic_DNA"/>
</dbReference>
<dbReference type="AlphaFoldDB" id="A0A430QLK9"/>
<comment type="caution">
    <text evidence="1">The sequence shown here is derived from an EMBL/GenBank/DDBJ whole genome shotgun (WGS) entry which is preliminary data.</text>
</comment>
<dbReference type="Proteomes" id="UP000290809">
    <property type="component" value="Unassembled WGS sequence"/>
</dbReference>
<evidence type="ECO:0000313" key="1">
    <source>
        <dbReference type="EMBL" id="RTG88579.1"/>
    </source>
</evidence>
<keyword evidence="2" id="KW-1185">Reference proteome</keyword>
<sequence length="389" mass="44696">MSRYQNVLLKVYVYCYKCFIFILDDYQTLDYLGLVSPTILNKQSVYHKNLGLVTYSPHIMNMPKLISLPSGGLTTFNHQNAIHNQNKQLFTSIHYNPSLDNSSYQITHFHTQSQPQPMSNRYTTLPTFSNNNQTICDLNSTFIPTCNQHPNNVTNTNKTTNNKNSNIMLPYLVMSTSNMNLNNIHYPSKTGKYPTQSHTYYDIRQSDFKPNLPVMYKSKSQQLSTAIKYHIPNNNNKIKDDGFMESLKIWKNEKHFSHTTENIDETSINNINNNSVVRTDFTSSWNETGIWTPEESNTPLEKWIKLSEQNTQNHNNNSFNITVPSTMKSNNTITATSNTIIDITNSADKNVKNNTDMVCENHFPHIERQPKLADSGKYMSAALRESSFV</sequence>
<proteinExistence type="predicted"/>